<sequence length="89" mass="9218">MAGTLTALAMLTMALAFSGQLGLGDVALLGVVNLNLAWLSWQAALAGVLIAFMLQGILVLTCKGRTETRATSPMGPAIWAGWLLAVFVS</sequence>
<keyword evidence="3" id="KW-1185">Reference proteome</keyword>
<keyword evidence="1" id="KW-0472">Membrane</keyword>
<evidence type="ECO:0000313" key="3">
    <source>
        <dbReference type="Proteomes" id="UP000292564"/>
    </source>
</evidence>
<evidence type="ECO:0000256" key="1">
    <source>
        <dbReference type="SAM" id="Phobius"/>
    </source>
</evidence>
<organism evidence="2 3">
    <name type="scientific">Krasilnikovia cinnamomea</name>
    <dbReference type="NCBI Taxonomy" id="349313"/>
    <lineage>
        <taxon>Bacteria</taxon>
        <taxon>Bacillati</taxon>
        <taxon>Actinomycetota</taxon>
        <taxon>Actinomycetes</taxon>
        <taxon>Micromonosporales</taxon>
        <taxon>Micromonosporaceae</taxon>
        <taxon>Krasilnikovia</taxon>
    </lineage>
</organism>
<keyword evidence="1" id="KW-1133">Transmembrane helix</keyword>
<dbReference type="Proteomes" id="UP000292564">
    <property type="component" value="Unassembled WGS sequence"/>
</dbReference>
<accession>A0A4Q7ZDP3</accession>
<dbReference type="AlphaFoldDB" id="A0A4Q7ZDP3"/>
<evidence type="ECO:0000313" key="2">
    <source>
        <dbReference type="EMBL" id="RZU48768.1"/>
    </source>
</evidence>
<gene>
    <name evidence="2" type="ORF">EV385_0492</name>
</gene>
<reference evidence="2 3" key="1">
    <citation type="submission" date="2019-02" db="EMBL/GenBank/DDBJ databases">
        <title>Sequencing the genomes of 1000 actinobacteria strains.</title>
        <authorList>
            <person name="Klenk H.-P."/>
        </authorList>
    </citation>
    <scope>NUCLEOTIDE SEQUENCE [LARGE SCALE GENOMIC DNA]</scope>
    <source>
        <strain evidence="2 3">DSM 45162</strain>
    </source>
</reference>
<protein>
    <submittedName>
        <fullName evidence="2">Uncharacterized protein</fullName>
    </submittedName>
</protein>
<keyword evidence="1" id="KW-0812">Transmembrane</keyword>
<dbReference type="EMBL" id="SHKY01000001">
    <property type="protein sequence ID" value="RZU48768.1"/>
    <property type="molecule type" value="Genomic_DNA"/>
</dbReference>
<name>A0A4Q7ZDP3_9ACTN</name>
<feature type="transmembrane region" description="Helical" evidence="1">
    <location>
        <begin position="40"/>
        <end position="60"/>
    </location>
</feature>
<comment type="caution">
    <text evidence="2">The sequence shown here is derived from an EMBL/GenBank/DDBJ whole genome shotgun (WGS) entry which is preliminary data.</text>
</comment>
<proteinExistence type="predicted"/>